<feature type="transmembrane region" description="Helical" evidence="5">
    <location>
        <begin position="114"/>
        <end position="133"/>
    </location>
</feature>
<keyword evidence="4 5" id="KW-0472">Membrane</keyword>
<dbReference type="AlphaFoldDB" id="K9WEG3"/>
<comment type="subcellular location">
    <subcellularLocation>
        <location evidence="1">Membrane</location>
        <topology evidence="1">Multi-pass membrane protein</topology>
    </subcellularLocation>
</comment>
<dbReference type="InterPro" id="IPR050681">
    <property type="entry name" value="CDF/SLC30A"/>
</dbReference>
<dbReference type="GO" id="GO:0005886">
    <property type="term" value="C:plasma membrane"/>
    <property type="evidence" value="ECO:0007669"/>
    <property type="project" value="TreeGrafter"/>
</dbReference>
<dbReference type="PATRIC" id="fig|1173027.3.peg.2306"/>
<keyword evidence="3 5" id="KW-1133">Transmembrane helix</keyword>
<feature type="transmembrane region" description="Helical" evidence="5">
    <location>
        <begin position="177"/>
        <end position="195"/>
    </location>
</feature>
<feature type="transmembrane region" description="Helical" evidence="5">
    <location>
        <begin position="83"/>
        <end position="102"/>
    </location>
</feature>
<dbReference type="STRING" id="1173027.Mic7113_2110"/>
<dbReference type="KEGG" id="mic:Mic7113_2110"/>
<proteinExistence type="predicted"/>
<dbReference type="Gene3D" id="1.20.1510.10">
    <property type="entry name" value="Cation efflux protein transmembrane domain"/>
    <property type="match status" value="1"/>
</dbReference>
<protein>
    <submittedName>
        <fullName evidence="7">Co/Zn/Cd efflux system component</fullName>
    </submittedName>
</protein>
<evidence type="ECO:0000313" key="8">
    <source>
        <dbReference type="Proteomes" id="UP000010471"/>
    </source>
</evidence>
<evidence type="ECO:0000256" key="1">
    <source>
        <dbReference type="ARBA" id="ARBA00004141"/>
    </source>
</evidence>
<evidence type="ECO:0000256" key="3">
    <source>
        <dbReference type="ARBA" id="ARBA00022989"/>
    </source>
</evidence>
<reference evidence="7 8" key="1">
    <citation type="submission" date="2012-06" db="EMBL/GenBank/DDBJ databases">
        <title>Finished chromosome of genome of Microcoleus sp. PCC 7113.</title>
        <authorList>
            <consortium name="US DOE Joint Genome Institute"/>
            <person name="Gugger M."/>
            <person name="Coursin T."/>
            <person name="Rippka R."/>
            <person name="Tandeau De Marsac N."/>
            <person name="Huntemann M."/>
            <person name="Wei C.-L."/>
            <person name="Han J."/>
            <person name="Detter J.C."/>
            <person name="Han C."/>
            <person name="Tapia R."/>
            <person name="Chen A."/>
            <person name="Kyrpides N."/>
            <person name="Mavromatis K."/>
            <person name="Markowitz V."/>
            <person name="Szeto E."/>
            <person name="Ivanova N."/>
            <person name="Pagani I."/>
            <person name="Pati A."/>
            <person name="Goodwin L."/>
            <person name="Nordberg H.P."/>
            <person name="Cantor M.N."/>
            <person name="Hua S.X."/>
            <person name="Woyke T."/>
            <person name="Kerfeld C.A."/>
        </authorList>
    </citation>
    <scope>NUCLEOTIDE SEQUENCE [LARGE SCALE GENOMIC DNA]</scope>
    <source>
        <strain evidence="7 8">PCC 7113</strain>
    </source>
</reference>
<dbReference type="InterPro" id="IPR027469">
    <property type="entry name" value="Cation_efflux_TMD_sf"/>
</dbReference>
<keyword evidence="8" id="KW-1185">Reference proteome</keyword>
<dbReference type="PANTHER" id="PTHR11562">
    <property type="entry name" value="CATION EFFLUX PROTEIN/ ZINC TRANSPORTER"/>
    <property type="match status" value="1"/>
</dbReference>
<dbReference type="Pfam" id="PF01545">
    <property type="entry name" value="Cation_efflux"/>
    <property type="match status" value="1"/>
</dbReference>
<dbReference type="Proteomes" id="UP000010471">
    <property type="component" value="Chromosome"/>
</dbReference>
<dbReference type="InterPro" id="IPR058533">
    <property type="entry name" value="Cation_efflux_TM"/>
</dbReference>
<dbReference type="eggNOG" id="COG1230">
    <property type="taxonomic scope" value="Bacteria"/>
</dbReference>
<dbReference type="RefSeq" id="WP_015182079.1">
    <property type="nucleotide sequence ID" value="NC_019738.1"/>
</dbReference>
<dbReference type="PANTHER" id="PTHR11562:SF17">
    <property type="entry name" value="RE54080P-RELATED"/>
    <property type="match status" value="1"/>
</dbReference>
<keyword evidence="2 5" id="KW-0812">Transmembrane</keyword>
<feature type="domain" description="Cation efflux protein transmembrane" evidence="6">
    <location>
        <begin position="25"/>
        <end position="202"/>
    </location>
</feature>
<feature type="transmembrane region" description="Helical" evidence="5">
    <location>
        <begin position="23"/>
        <end position="43"/>
    </location>
</feature>
<dbReference type="GO" id="GO:0005385">
    <property type="term" value="F:zinc ion transmembrane transporter activity"/>
    <property type="evidence" value="ECO:0007669"/>
    <property type="project" value="TreeGrafter"/>
</dbReference>
<dbReference type="SUPFAM" id="SSF161111">
    <property type="entry name" value="Cation efflux protein transmembrane domain-like"/>
    <property type="match status" value="1"/>
</dbReference>
<evidence type="ECO:0000256" key="4">
    <source>
        <dbReference type="ARBA" id="ARBA00023136"/>
    </source>
</evidence>
<organism evidence="7 8">
    <name type="scientific">Allocoleopsis franciscana PCC 7113</name>
    <dbReference type="NCBI Taxonomy" id="1173027"/>
    <lineage>
        <taxon>Bacteria</taxon>
        <taxon>Bacillati</taxon>
        <taxon>Cyanobacteriota</taxon>
        <taxon>Cyanophyceae</taxon>
        <taxon>Coleofasciculales</taxon>
        <taxon>Coleofasciculaceae</taxon>
        <taxon>Allocoleopsis</taxon>
        <taxon>Allocoleopsis franciscana</taxon>
    </lineage>
</organism>
<sequence length="205" mass="22154">MSDHCCQKKSCELEKLTQRQSKVLWTVLGINAVMFGVELLSGIRSNSLALTGDSLDMLGDAIAYGSSLYVINMGRKAHARSAILKGSIMFLSAIAVFARAAYQLANNTPPELKMMSTIGIVALCANLFCLYLLTQHRNDNINMSSVWLCSRNDIIANTSVLGAAGLVYLTGSSLPDIVVGIFLAFVFAKSAGVVLSQSWRQLRQA</sequence>
<evidence type="ECO:0000259" key="6">
    <source>
        <dbReference type="Pfam" id="PF01545"/>
    </source>
</evidence>
<evidence type="ECO:0000313" key="7">
    <source>
        <dbReference type="EMBL" id="AFZ17927.1"/>
    </source>
</evidence>
<feature type="transmembrane region" description="Helical" evidence="5">
    <location>
        <begin position="154"/>
        <end position="171"/>
    </location>
</feature>
<accession>K9WEG3</accession>
<dbReference type="OrthoDB" id="9799649at2"/>
<feature type="transmembrane region" description="Helical" evidence="5">
    <location>
        <begin position="55"/>
        <end position="71"/>
    </location>
</feature>
<name>K9WEG3_9CYAN</name>
<evidence type="ECO:0000256" key="2">
    <source>
        <dbReference type="ARBA" id="ARBA00022692"/>
    </source>
</evidence>
<dbReference type="HOGENOM" id="CLU_013430_8_0_3"/>
<evidence type="ECO:0000256" key="5">
    <source>
        <dbReference type="SAM" id="Phobius"/>
    </source>
</evidence>
<dbReference type="EMBL" id="CP003630">
    <property type="protein sequence ID" value="AFZ17927.1"/>
    <property type="molecule type" value="Genomic_DNA"/>
</dbReference>
<gene>
    <name evidence="7" type="ORF">Mic7113_2110</name>
</gene>